<dbReference type="GO" id="GO:0055085">
    <property type="term" value="P:transmembrane transport"/>
    <property type="evidence" value="ECO:0007669"/>
    <property type="project" value="InterPro"/>
</dbReference>
<feature type="binding site" evidence="2">
    <location>
        <position position="160"/>
    </location>
    <ligand>
        <name>substrate</name>
    </ligand>
</feature>
<dbReference type="GO" id="GO:0031317">
    <property type="term" value="C:tripartite ATP-independent periplasmic transporter complex"/>
    <property type="evidence" value="ECO:0007669"/>
    <property type="project" value="InterPro"/>
</dbReference>
<proteinExistence type="predicted"/>
<dbReference type="InterPro" id="IPR006311">
    <property type="entry name" value="TAT_signal"/>
</dbReference>
<dbReference type="InterPro" id="IPR018389">
    <property type="entry name" value="DctP_fam"/>
</dbReference>
<evidence type="ECO:0000256" key="4">
    <source>
        <dbReference type="SAM" id="SignalP"/>
    </source>
</evidence>
<gene>
    <name evidence="5" type="ORF">JP75_22365</name>
</gene>
<organism evidence="5 6">
    <name type="scientific">Devosia riboflavina</name>
    <dbReference type="NCBI Taxonomy" id="46914"/>
    <lineage>
        <taxon>Bacteria</taxon>
        <taxon>Pseudomonadati</taxon>
        <taxon>Pseudomonadota</taxon>
        <taxon>Alphaproteobacteria</taxon>
        <taxon>Hyphomicrobiales</taxon>
        <taxon>Devosiaceae</taxon>
        <taxon>Devosia</taxon>
    </lineage>
</organism>
<dbReference type="RefSeq" id="WP_035086870.1">
    <property type="nucleotide sequence ID" value="NZ_JQGC01000030.1"/>
</dbReference>
<evidence type="ECO:0000256" key="2">
    <source>
        <dbReference type="PIRSR" id="PIRSR039026-1"/>
    </source>
</evidence>
<feature type="binding site" evidence="2">
    <location>
        <position position="181"/>
    </location>
    <ligand>
        <name>substrate</name>
    </ligand>
</feature>
<dbReference type="CDD" id="cd13682">
    <property type="entry name" value="PBP2_TRAP_alpha-ketoacid"/>
    <property type="match status" value="1"/>
</dbReference>
<name>A0A087LWX8_9HYPH</name>
<keyword evidence="1 4" id="KW-0732">Signal</keyword>
<feature type="signal peptide" evidence="4">
    <location>
        <begin position="1"/>
        <end position="30"/>
    </location>
</feature>
<evidence type="ECO:0000313" key="5">
    <source>
        <dbReference type="EMBL" id="KFL29131.1"/>
    </source>
</evidence>
<dbReference type="InterPro" id="IPR041722">
    <property type="entry name" value="TakP/all3028"/>
</dbReference>
<keyword evidence="6" id="KW-1185">Reference proteome</keyword>
<comment type="caution">
    <text evidence="5">The sequence shown here is derived from an EMBL/GenBank/DDBJ whole genome shotgun (WGS) entry which is preliminary data.</text>
</comment>
<dbReference type="InterPro" id="IPR038404">
    <property type="entry name" value="TRAP_DctP_sf"/>
</dbReference>
<dbReference type="Proteomes" id="UP000028981">
    <property type="component" value="Unassembled WGS sequence"/>
</dbReference>
<dbReference type="InterPro" id="IPR026289">
    <property type="entry name" value="SBP_TakP-like"/>
</dbReference>
<accession>A0A087LWX8</accession>
<dbReference type="GO" id="GO:0043177">
    <property type="term" value="F:organic acid binding"/>
    <property type="evidence" value="ECO:0007669"/>
    <property type="project" value="InterPro"/>
</dbReference>
<dbReference type="EMBL" id="JQGC01000030">
    <property type="protein sequence ID" value="KFL29131.1"/>
    <property type="molecule type" value="Genomic_DNA"/>
</dbReference>
<evidence type="ECO:0000313" key="6">
    <source>
        <dbReference type="Proteomes" id="UP000028981"/>
    </source>
</evidence>
<dbReference type="GO" id="GO:0046872">
    <property type="term" value="F:metal ion binding"/>
    <property type="evidence" value="ECO:0007669"/>
    <property type="project" value="UniProtKB-KW"/>
</dbReference>
<dbReference type="OrthoDB" id="9780733at2"/>
<reference evidence="5 6" key="1">
    <citation type="submission" date="2014-08" db="EMBL/GenBank/DDBJ databases">
        <authorList>
            <person name="Hassan Y.I."/>
            <person name="Lepp D."/>
            <person name="Zhou T."/>
        </authorList>
    </citation>
    <scope>NUCLEOTIDE SEQUENCE [LARGE SCALE GENOMIC DNA]</scope>
    <source>
        <strain evidence="5 6">IFO13584</strain>
    </source>
</reference>
<keyword evidence="3" id="KW-0479">Metal-binding</keyword>
<evidence type="ECO:0000256" key="3">
    <source>
        <dbReference type="PIRSR" id="PIRSR039026-2"/>
    </source>
</evidence>
<dbReference type="SUPFAM" id="SSF53850">
    <property type="entry name" value="Periplasmic binding protein-like II"/>
    <property type="match status" value="1"/>
</dbReference>
<dbReference type="GO" id="GO:0015849">
    <property type="term" value="P:organic acid transport"/>
    <property type="evidence" value="ECO:0007669"/>
    <property type="project" value="InterPro"/>
</dbReference>
<feature type="binding site" evidence="3">
    <location>
        <position position="243"/>
    </location>
    <ligand>
        <name>substrate</name>
    </ligand>
</feature>
<dbReference type="AlphaFoldDB" id="A0A087LWX8"/>
<sequence>MDRRKFFSKAGAVGAGAVAASTGLAMPAIAQSQPKITWRLASSFPPGLDTIYGGGETLAKYVSEASDGNFTIDVFAAGELVPAFEVVDPVSEGSIEMAHTVGYYFSGKDVAWAAMAAIPFSLNARGMSAWYYYGGGLDITNQFLSNYNIVGFPCGNTAAQMGGWFRKEINSVADLQGLKMRVGFAGTILSKLGVIPTPMPGGEIYNALEKGTIDAAEWVGPYDDEKLGFQKVAPYYYYPGWWEGGPTVHALINKTKFEELPANYQSLLKTACQATSADMLAKYDYVNPTAIKKLVAAGAQLRPFSPEIMEASFKAANETYAELEASSPHFKTIWDSIKAFRKDHYLWNQIAELNYDAFMQSQQRANAL</sequence>
<dbReference type="PANTHER" id="PTHR33376:SF5">
    <property type="entry name" value="EXTRACYTOPLASMIC SOLUTE RECEPTOR PROTEIN"/>
    <property type="match status" value="1"/>
</dbReference>
<dbReference type="PIRSF" id="PIRSF039026">
    <property type="entry name" value="SiaP"/>
    <property type="match status" value="1"/>
</dbReference>
<dbReference type="PANTHER" id="PTHR33376">
    <property type="match status" value="1"/>
</dbReference>
<evidence type="ECO:0000256" key="1">
    <source>
        <dbReference type="ARBA" id="ARBA00022729"/>
    </source>
</evidence>
<dbReference type="NCBIfam" id="NF037995">
    <property type="entry name" value="TRAP_S1"/>
    <property type="match status" value="1"/>
</dbReference>
<protein>
    <submittedName>
        <fullName evidence="5">ABC transporter substrate-binding protein</fullName>
    </submittedName>
</protein>
<feature type="chain" id="PRO_5001825653" evidence="4">
    <location>
        <begin position="31"/>
        <end position="368"/>
    </location>
</feature>
<feature type="binding site" evidence="3">
    <location>
        <position position="218"/>
    </location>
    <ligand>
        <name>Na(+)</name>
        <dbReference type="ChEBI" id="CHEBI:29101"/>
    </ligand>
</feature>
<dbReference type="PROSITE" id="PS51318">
    <property type="entry name" value="TAT"/>
    <property type="match status" value="1"/>
</dbReference>
<dbReference type="STRING" id="46914.JP75_22365"/>
<dbReference type="Gene3D" id="3.40.190.170">
    <property type="entry name" value="Bacterial extracellular solute-binding protein, family 7"/>
    <property type="match status" value="1"/>
</dbReference>
<dbReference type="Gene3D" id="3.40.190.10">
    <property type="entry name" value="Periplasmic binding protein-like II"/>
    <property type="match status" value="1"/>
</dbReference>
<feature type="binding site" evidence="3">
    <location>
        <position position="217"/>
    </location>
    <ligand>
        <name>substrate</name>
    </ligand>
</feature>
<dbReference type="Pfam" id="PF03480">
    <property type="entry name" value="DctP"/>
    <property type="match status" value="1"/>
</dbReference>